<evidence type="ECO:0000313" key="1">
    <source>
        <dbReference type="EMBL" id="JAH60455.1"/>
    </source>
</evidence>
<name>A0A0E9U5M5_ANGAN</name>
<dbReference type="AlphaFoldDB" id="A0A0E9U5M5"/>
<proteinExistence type="predicted"/>
<organism evidence="1">
    <name type="scientific">Anguilla anguilla</name>
    <name type="common">European freshwater eel</name>
    <name type="synonym">Muraena anguilla</name>
    <dbReference type="NCBI Taxonomy" id="7936"/>
    <lineage>
        <taxon>Eukaryota</taxon>
        <taxon>Metazoa</taxon>
        <taxon>Chordata</taxon>
        <taxon>Craniata</taxon>
        <taxon>Vertebrata</taxon>
        <taxon>Euteleostomi</taxon>
        <taxon>Actinopterygii</taxon>
        <taxon>Neopterygii</taxon>
        <taxon>Teleostei</taxon>
        <taxon>Anguilliformes</taxon>
        <taxon>Anguillidae</taxon>
        <taxon>Anguilla</taxon>
    </lineage>
</organism>
<sequence length="39" mass="4575">MLKGIRPMCKRNFKRQIVNTFVFLRLSTAIGFDSEEEKA</sequence>
<protein>
    <submittedName>
        <fullName evidence="1">Uncharacterized protein</fullName>
    </submittedName>
</protein>
<accession>A0A0E9U5M5</accession>
<dbReference type="EMBL" id="GBXM01048122">
    <property type="protein sequence ID" value="JAH60455.1"/>
    <property type="molecule type" value="Transcribed_RNA"/>
</dbReference>
<reference evidence="1" key="2">
    <citation type="journal article" date="2015" name="Fish Shellfish Immunol.">
        <title>Early steps in the European eel (Anguilla anguilla)-Vibrio vulnificus interaction in the gills: Role of the RtxA13 toxin.</title>
        <authorList>
            <person name="Callol A."/>
            <person name="Pajuelo D."/>
            <person name="Ebbesson L."/>
            <person name="Teles M."/>
            <person name="MacKenzie S."/>
            <person name="Amaro C."/>
        </authorList>
    </citation>
    <scope>NUCLEOTIDE SEQUENCE</scope>
</reference>
<reference evidence="1" key="1">
    <citation type="submission" date="2014-11" db="EMBL/GenBank/DDBJ databases">
        <authorList>
            <person name="Amaro Gonzalez C."/>
        </authorList>
    </citation>
    <scope>NUCLEOTIDE SEQUENCE</scope>
</reference>